<dbReference type="AlphaFoldDB" id="A0A6L6GID4"/>
<accession>A0A6L6GID4</accession>
<feature type="transmembrane region" description="Helical" evidence="6">
    <location>
        <begin position="269"/>
        <end position="290"/>
    </location>
</feature>
<feature type="transmembrane region" description="Helical" evidence="6">
    <location>
        <begin position="12"/>
        <end position="34"/>
    </location>
</feature>
<evidence type="ECO:0000256" key="3">
    <source>
        <dbReference type="ARBA" id="ARBA00022692"/>
    </source>
</evidence>
<evidence type="ECO:0000313" key="7">
    <source>
        <dbReference type="EMBL" id="MTD11544.1"/>
    </source>
</evidence>
<feature type="transmembrane region" description="Helical" evidence="6">
    <location>
        <begin position="367"/>
        <end position="387"/>
    </location>
</feature>
<keyword evidence="3 6" id="KW-0812">Transmembrane</keyword>
<evidence type="ECO:0000256" key="1">
    <source>
        <dbReference type="ARBA" id="ARBA00004651"/>
    </source>
</evidence>
<dbReference type="InterPro" id="IPR050833">
    <property type="entry name" value="Poly_Biosynth_Transport"/>
</dbReference>
<keyword evidence="4 6" id="KW-1133">Transmembrane helix</keyword>
<feature type="transmembrane region" description="Helical" evidence="6">
    <location>
        <begin position="46"/>
        <end position="64"/>
    </location>
</feature>
<evidence type="ECO:0000313" key="8">
    <source>
        <dbReference type="Proteomes" id="UP000473854"/>
    </source>
</evidence>
<organism evidence="7 8">
    <name type="scientific">Acinetobacter faecalis</name>
    <dbReference type="NCBI Taxonomy" id="2665161"/>
    <lineage>
        <taxon>Bacteria</taxon>
        <taxon>Pseudomonadati</taxon>
        <taxon>Pseudomonadota</taxon>
        <taxon>Gammaproteobacteria</taxon>
        <taxon>Moraxellales</taxon>
        <taxon>Moraxellaceae</taxon>
        <taxon>Acinetobacter</taxon>
    </lineage>
</organism>
<feature type="transmembrane region" description="Helical" evidence="6">
    <location>
        <begin position="135"/>
        <end position="154"/>
    </location>
</feature>
<evidence type="ECO:0000256" key="6">
    <source>
        <dbReference type="SAM" id="Phobius"/>
    </source>
</evidence>
<reference evidence="7 8" key="1">
    <citation type="submission" date="2019-11" db="EMBL/GenBank/DDBJ databases">
        <authorList>
            <person name="An D."/>
        </authorList>
    </citation>
    <scope>NUCLEOTIDE SEQUENCE [LARGE SCALE GENOMIC DNA]</scope>
    <source>
        <strain evidence="7 8">YIM 103518</strain>
    </source>
</reference>
<dbReference type="Pfam" id="PF13440">
    <property type="entry name" value="Polysacc_synt_3"/>
    <property type="match status" value="1"/>
</dbReference>
<dbReference type="GO" id="GO:0005886">
    <property type="term" value="C:plasma membrane"/>
    <property type="evidence" value="ECO:0007669"/>
    <property type="project" value="UniProtKB-SubCell"/>
</dbReference>
<feature type="transmembrane region" description="Helical" evidence="6">
    <location>
        <begin position="302"/>
        <end position="321"/>
    </location>
</feature>
<protein>
    <submittedName>
        <fullName evidence="7">Oligosaccharide flippase family protein</fullName>
    </submittedName>
</protein>
<evidence type="ECO:0000256" key="5">
    <source>
        <dbReference type="ARBA" id="ARBA00023136"/>
    </source>
</evidence>
<dbReference type="EMBL" id="WLYL01000026">
    <property type="protein sequence ID" value="MTD11544.1"/>
    <property type="molecule type" value="Genomic_DNA"/>
</dbReference>
<gene>
    <name evidence="7" type="ORF">GIX10_08880</name>
</gene>
<feature type="transmembrane region" description="Helical" evidence="6">
    <location>
        <begin position="166"/>
        <end position="187"/>
    </location>
</feature>
<keyword evidence="2" id="KW-1003">Cell membrane</keyword>
<sequence>MSIKALVSKYQSIGLITFSLLVGAIITFIALPFLTRLYSVHDFGQYGVALAIVSVLSTIANLRLDQAQLVADDADQKSLIFEGSVFSLIFCVLSAGVLSFFFDSSMILAICFGVLSNTVLQSLYNYKFAHEAEVFCAGLNIYRSLIVVVAQLSLPLLMSISLVNSYAVSSVIMLFTVLFYIAIHGLYQVSWSSYKNYKDFIFSNTPHALLSSFSHNLPYYVVSHFIGYQAVGFYSIVERTLRVPINLMSQTIRQFFIRKFKHADSPREALKSSVFLSLISLPFFALFFVLPESLYLMIFGQHWVGISLYFQILALGYWAVFCNPPSSAYLIAKRNSQQLFKLQIVELIIKFTLFAALYMLIDNKMYMLLAVPASLIFYNFAILYVVWRNPK</sequence>
<proteinExistence type="predicted"/>
<dbReference type="RefSeq" id="WP_154773140.1">
    <property type="nucleotide sequence ID" value="NZ_WLYL01000026.1"/>
</dbReference>
<name>A0A6L6GID4_9GAMM</name>
<dbReference type="PANTHER" id="PTHR30250:SF11">
    <property type="entry name" value="O-ANTIGEN TRANSPORTER-RELATED"/>
    <property type="match status" value="1"/>
</dbReference>
<comment type="subcellular location">
    <subcellularLocation>
        <location evidence="1">Cell membrane</location>
        <topology evidence="1">Multi-pass membrane protein</topology>
    </subcellularLocation>
</comment>
<dbReference type="Proteomes" id="UP000473854">
    <property type="component" value="Unassembled WGS sequence"/>
</dbReference>
<feature type="transmembrane region" description="Helical" evidence="6">
    <location>
        <begin position="85"/>
        <end position="115"/>
    </location>
</feature>
<dbReference type="PANTHER" id="PTHR30250">
    <property type="entry name" value="PST FAMILY PREDICTED COLANIC ACID TRANSPORTER"/>
    <property type="match status" value="1"/>
</dbReference>
<evidence type="ECO:0000256" key="4">
    <source>
        <dbReference type="ARBA" id="ARBA00022989"/>
    </source>
</evidence>
<keyword evidence="5 6" id="KW-0472">Membrane</keyword>
<evidence type="ECO:0000256" key="2">
    <source>
        <dbReference type="ARBA" id="ARBA00022475"/>
    </source>
</evidence>
<comment type="caution">
    <text evidence="7">The sequence shown here is derived from an EMBL/GenBank/DDBJ whole genome shotgun (WGS) entry which is preliminary data.</text>
</comment>
<feature type="transmembrane region" description="Helical" evidence="6">
    <location>
        <begin position="342"/>
        <end position="361"/>
    </location>
</feature>